<evidence type="ECO:0000256" key="1">
    <source>
        <dbReference type="ARBA" id="ARBA00004173"/>
    </source>
</evidence>
<proteinExistence type="predicted"/>
<dbReference type="InterPro" id="IPR029063">
    <property type="entry name" value="SAM-dependent_MTases_sf"/>
</dbReference>
<dbReference type="GO" id="GO:0006391">
    <property type="term" value="P:transcription initiation at mitochondrial promoter"/>
    <property type="evidence" value="ECO:0007669"/>
    <property type="project" value="TreeGrafter"/>
</dbReference>
<keyword evidence="4" id="KW-0808">Transferase</keyword>
<dbReference type="InterPro" id="IPR023165">
    <property type="entry name" value="rRNA_Ade_diMease-like_C"/>
</dbReference>
<comment type="function">
    <text evidence="7">Mitochondrial transcription factor that confers selective promoter recognition on the core subunit of the yeast mitochondrial RNA polymerase. Interacts with DNA in a non-specific manner.</text>
</comment>
<name>A0A8A3P3J8_9HELO</name>
<evidence type="ECO:0000256" key="3">
    <source>
        <dbReference type="ARBA" id="ARBA00022603"/>
    </source>
</evidence>
<dbReference type="Proteomes" id="UP000672032">
    <property type="component" value="Chromosome 2"/>
</dbReference>
<feature type="compositionally biased region" description="Basic and acidic residues" evidence="8">
    <location>
        <begin position="301"/>
        <end position="315"/>
    </location>
</feature>
<dbReference type="AlphaFoldDB" id="A0A8A3P3J8"/>
<dbReference type="SUPFAM" id="SSF53335">
    <property type="entry name" value="S-adenosyl-L-methionine-dependent methyltransferases"/>
    <property type="match status" value="1"/>
</dbReference>
<evidence type="ECO:0000313" key="10">
    <source>
        <dbReference type="Proteomes" id="UP000672032"/>
    </source>
</evidence>
<gene>
    <name evidence="9" type="ORF">DSL72_000743</name>
</gene>
<dbReference type="GO" id="GO:0003723">
    <property type="term" value="F:RNA binding"/>
    <property type="evidence" value="ECO:0007669"/>
    <property type="project" value="UniProtKB-KW"/>
</dbReference>
<keyword evidence="3" id="KW-0489">Methyltransferase</keyword>
<dbReference type="EMBL" id="CP063406">
    <property type="protein sequence ID" value="QSZ31180.1"/>
    <property type="molecule type" value="Genomic_DNA"/>
</dbReference>
<evidence type="ECO:0000256" key="6">
    <source>
        <dbReference type="ARBA" id="ARBA00022884"/>
    </source>
</evidence>
<evidence type="ECO:0000256" key="5">
    <source>
        <dbReference type="ARBA" id="ARBA00022691"/>
    </source>
</evidence>
<keyword evidence="5" id="KW-0949">S-adenosyl-L-methionine</keyword>
<sequence>MFRIYLRSSRTIQLLRSPVILQRSRLQRIHCSSSCNLPRTAKSSDLSKINDDDDDDEPPVKRTRRKSVGSKAVEGPDGLPVKVKKSRSKKSVTSEDVEEEDGVVVEPVKVRKPRSKKSVTPEDVEEEDGVVVEPVKVRKPRSKKSVTPEDVEEEDGVVVEPVKVRKPRSKKSVTPEDVEEEDGVVVEPVKVRKPRRKKSVTPEDVEEEDGVVVEPVKVRKPRSKKSVTLEGVEEKDGLVVEPVKRRRRKSASVESVVDNQDESVIQAQTSSNTSQSLPPPVEPVMPKKGRPFKYSLDNGDLEGKSVEPGESKESNAELEEVVPEINENDFIKIPPSLKKHFAEAYKGGATMGDRTRINIVNEALCDDIMDRLKPSLSKHMGCDIIDINPGVGIWSSKIHDFLKPRSHLLMEPDVKKYLPYLQPLLDARDSTYRHIPKSGTVWEHLGNVTTPEFLPHQVKLSPDDPKINEPNDTLLVIANLGHFPRKRYRGFESISQLVIYQLLSAARSHALFHQYGLIRMLIWLPDEEKAAWLVRNIAQMRKNAMEAQITTKYIREIASSTRDNHRFVRDSEAALQNSIKVVTAMNKMGITTPKHRHGEMEIEARKSLAAGGHEVKIDDFDRFKRGWLTEWQDLTRQLREGTLNRYSDEGGNGKKTYSEEYRRLVFMNAKIKALNGQGKLASDLIKYYNEINEFQAELKKANPDSVDLQASRDRLKEMIAEYDRRFEKLPIAAQSLYIIRLDAARITTEFEKREVEPLKLYANEFIPSSEMCLLDFQPQALWPILRENYPENFDVFEYILSTMYASPISTVYEALEGLWPGAMEYIVDGCPSLTDPSVGGGFDLKHMTVRSLTPDMLKEILEAWMKWPFRPTRYELMYRSGSSVYDPDRVEDEGHDGPHFLFDNPKPYLLND</sequence>
<dbReference type="OrthoDB" id="16079at2759"/>
<keyword evidence="6" id="KW-0694">RNA-binding</keyword>
<comment type="subcellular location">
    <subcellularLocation>
        <location evidence="1">Mitochondrion</location>
    </subcellularLocation>
</comment>
<protein>
    <recommendedName>
        <fullName evidence="2">Mitochondrial transcription factor 1</fullName>
    </recommendedName>
</protein>
<evidence type="ECO:0000313" key="9">
    <source>
        <dbReference type="EMBL" id="QSZ31180.1"/>
    </source>
</evidence>
<dbReference type="GO" id="GO:0034245">
    <property type="term" value="C:mitochondrial DNA-directed RNA polymerase complex"/>
    <property type="evidence" value="ECO:0007669"/>
    <property type="project" value="TreeGrafter"/>
</dbReference>
<dbReference type="GO" id="GO:0008168">
    <property type="term" value="F:methyltransferase activity"/>
    <property type="evidence" value="ECO:0007669"/>
    <property type="project" value="UniProtKB-KW"/>
</dbReference>
<dbReference type="GO" id="GO:0034246">
    <property type="term" value="F:mitochondrial transcription factor activity"/>
    <property type="evidence" value="ECO:0007669"/>
    <property type="project" value="TreeGrafter"/>
</dbReference>
<evidence type="ECO:0000256" key="8">
    <source>
        <dbReference type="SAM" id="MobiDB-lite"/>
    </source>
</evidence>
<feature type="compositionally biased region" description="Polar residues" evidence="8">
    <location>
        <begin position="35"/>
        <end position="47"/>
    </location>
</feature>
<evidence type="ECO:0000256" key="4">
    <source>
        <dbReference type="ARBA" id="ARBA00022679"/>
    </source>
</evidence>
<dbReference type="PANTHER" id="PTHR11727:SF17">
    <property type="entry name" value="DIMETHYLADENOSINE TRANSFERASE 1, MITOCHONDRIAL"/>
    <property type="match status" value="1"/>
</dbReference>
<feature type="region of interest" description="Disordered" evidence="8">
    <location>
        <begin position="241"/>
        <end position="318"/>
    </location>
</feature>
<evidence type="ECO:0000256" key="7">
    <source>
        <dbReference type="ARBA" id="ARBA00024915"/>
    </source>
</evidence>
<accession>A0A8A3P3J8</accession>
<reference evidence="9" key="1">
    <citation type="submission" date="2020-10" db="EMBL/GenBank/DDBJ databases">
        <title>Genome Sequence of Monilinia vaccinii-corymbosi Sheds Light on Mummy Berry Disease Infection of Blueberry and Mating Type.</title>
        <authorList>
            <person name="Yow A.G."/>
            <person name="Zhang Y."/>
            <person name="Bansal K."/>
            <person name="Eacker S.M."/>
            <person name="Sullivan S."/>
            <person name="Liachko I."/>
            <person name="Cubeta M.A."/>
            <person name="Rollins J.A."/>
            <person name="Ashrafi H."/>
        </authorList>
    </citation>
    <scope>NUCLEOTIDE SEQUENCE</scope>
    <source>
        <strain evidence="9">RL-1</strain>
    </source>
</reference>
<organism evidence="9 10">
    <name type="scientific">Monilinia vaccinii-corymbosi</name>
    <dbReference type="NCBI Taxonomy" id="61207"/>
    <lineage>
        <taxon>Eukaryota</taxon>
        <taxon>Fungi</taxon>
        <taxon>Dikarya</taxon>
        <taxon>Ascomycota</taxon>
        <taxon>Pezizomycotina</taxon>
        <taxon>Leotiomycetes</taxon>
        <taxon>Helotiales</taxon>
        <taxon>Sclerotiniaceae</taxon>
        <taxon>Monilinia</taxon>
    </lineage>
</organism>
<keyword evidence="10" id="KW-1185">Reference proteome</keyword>
<dbReference type="InterPro" id="IPR001737">
    <property type="entry name" value="KsgA/Erm"/>
</dbReference>
<dbReference type="GO" id="GO:0005759">
    <property type="term" value="C:mitochondrial matrix"/>
    <property type="evidence" value="ECO:0007669"/>
    <property type="project" value="TreeGrafter"/>
</dbReference>
<dbReference type="Gene3D" id="1.10.8.100">
    <property type="entry name" value="Ribosomal RNA adenine dimethylase-like, domain 2"/>
    <property type="match status" value="1"/>
</dbReference>
<evidence type="ECO:0000256" key="2">
    <source>
        <dbReference type="ARBA" id="ARBA00013836"/>
    </source>
</evidence>
<dbReference type="Gene3D" id="3.40.50.150">
    <property type="entry name" value="Vaccinia Virus protein VP39"/>
    <property type="match status" value="1"/>
</dbReference>
<feature type="compositionally biased region" description="Polar residues" evidence="8">
    <location>
        <begin position="262"/>
        <end position="276"/>
    </location>
</feature>
<dbReference type="PANTHER" id="PTHR11727">
    <property type="entry name" value="DIMETHYLADENOSINE TRANSFERASE"/>
    <property type="match status" value="1"/>
</dbReference>
<feature type="region of interest" description="Disordered" evidence="8">
    <location>
        <begin position="35"/>
        <end position="128"/>
    </location>
</feature>
<dbReference type="GO" id="GO:0032259">
    <property type="term" value="P:methylation"/>
    <property type="evidence" value="ECO:0007669"/>
    <property type="project" value="UniProtKB-KW"/>
</dbReference>